<comment type="caution">
    <text evidence="12">The sequence shown here is derived from an EMBL/GenBank/DDBJ whole genome shotgun (WGS) entry which is preliminary data.</text>
</comment>
<keyword evidence="6 12" id="KW-0418">Kinase</keyword>
<accession>A0A3N0EV12</accession>
<dbReference type="PANTHER" id="PTHR24421">
    <property type="entry name" value="NITRATE/NITRITE SENSOR PROTEIN NARX-RELATED"/>
    <property type="match status" value="1"/>
</dbReference>
<sequence>MMEQKEIQLLILASSIILLMLLAALVIIFSLFHRRKTRLLIQKAEDKKHFEEELAKTQTEIQEQTLKNISWELHDNIGQLLSVAKMQLNMLEREVPEAQKKQFAEATEVLGRGVSEIRQLSHSLNADFILNVGLEEALRAEATRFKRLNFLKIDFKVEGEPMPMDKKDEVIVFRIFQECFSNCIKYSRATVLSIFIQYSPEETLISATDNGIGFDIQGGGDGVGILNMRRRAELIGAKLSIKAKKNEGVSVTLVYPYKPTETRDE</sequence>
<dbReference type="SUPFAM" id="SSF55874">
    <property type="entry name" value="ATPase domain of HSP90 chaperone/DNA topoisomerase II/histidine kinase"/>
    <property type="match status" value="1"/>
</dbReference>
<keyword evidence="3" id="KW-0597">Phosphoprotein</keyword>
<dbReference type="OrthoDB" id="9760839at2"/>
<dbReference type="GO" id="GO:0016020">
    <property type="term" value="C:membrane"/>
    <property type="evidence" value="ECO:0007669"/>
    <property type="project" value="InterPro"/>
</dbReference>
<keyword evidence="9" id="KW-0175">Coiled coil</keyword>
<gene>
    <name evidence="12" type="ORF">ED312_04120</name>
</gene>
<dbReference type="InterPro" id="IPR003594">
    <property type="entry name" value="HATPase_dom"/>
</dbReference>
<dbReference type="GO" id="GO:0000155">
    <property type="term" value="F:phosphorelay sensor kinase activity"/>
    <property type="evidence" value="ECO:0007669"/>
    <property type="project" value="InterPro"/>
</dbReference>
<organism evidence="12 13">
    <name type="scientific">Sinomicrobium pectinilyticum</name>
    <dbReference type="NCBI Taxonomy" id="1084421"/>
    <lineage>
        <taxon>Bacteria</taxon>
        <taxon>Pseudomonadati</taxon>
        <taxon>Bacteroidota</taxon>
        <taxon>Flavobacteriia</taxon>
        <taxon>Flavobacteriales</taxon>
        <taxon>Flavobacteriaceae</taxon>
        <taxon>Sinomicrobium</taxon>
    </lineage>
</organism>
<evidence type="ECO:0000256" key="2">
    <source>
        <dbReference type="ARBA" id="ARBA00012438"/>
    </source>
</evidence>
<feature type="transmembrane region" description="Helical" evidence="10">
    <location>
        <begin position="12"/>
        <end position="32"/>
    </location>
</feature>
<evidence type="ECO:0000256" key="9">
    <source>
        <dbReference type="SAM" id="Coils"/>
    </source>
</evidence>
<name>A0A3N0EV12_SINP1</name>
<dbReference type="PANTHER" id="PTHR24421:SF10">
    <property type="entry name" value="NITRATE_NITRITE SENSOR PROTEIN NARQ"/>
    <property type="match status" value="1"/>
</dbReference>
<dbReference type="CDD" id="cd16917">
    <property type="entry name" value="HATPase_UhpB-NarQ-NarX-like"/>
    <property type="match status" value="1"/>
</dbReference>
<feature type="domain" description="Histidine kinase/HSP90-like ATPase" evidence="11">
    <location>
        <begin position="167"/>
        <end position="259"/>
    </location>
</feature>
<dbReference type="AlphaFoldDB" id="A0A3N0EV12"/>
<proteinExistence type="predicted"/>
<dbReference type="Pfam" id="PF02518">
    <property type="entry name" value="HATPase_c"/>
    <property type="match status" value="1"/>
</dbReference>
<dbReference type="Gene3D" id="3.30.565.10">
    <property type="entry name" value="Histidine kinase-like ATPase, C-terminal domain"/>
    <property type="match status" value="1"/>
</dbReference>
<dbReference type="Proteomes" id="UP000267469">
    <property type="component" value="Unassembled WGS sequence"/>
</dbReference>
<keyword evidence="10" id="KW-0472">Membrane</keyword>
<keyword evidence="10" id="KW-0812">Transmembrane</keyword>
<reference evidence="12 13" key="1">
    <citation type="submission" date="2018-10" db="EMBL/GenBank/DDBJ databases">
        <title>Sinomicrobium pectinilyticum sp. nov., a pectinase-producing bacterium isolated from alkaline and saline soil, and emended description of the genus Sinomicrobium.</title>
        <authorList>
            <person name="Cheng B."/>
            <person name="Li C."/>
            <person name="Lai Q."/>
            <person name="Du M."/>
            <person name="Shao Z."/>
            <person name="Xu P."/>
            <person name="Yang C."/>
        </authorList>
    </citation>
    <scope>NUCLEOTIDE SEQUENCE [LARGE SCALE GENOMIC DNA]</scope>
    <source>
        <strain evidence="12 13">5DNS001</strain>
    </source>
</reference>
<keyword evidence="8" id="KW-0902">Two-component regulatory system</keyword>
<dbReference type="GO" id="GO:0005524">
    <property type="term" value="F:ATP binding"/>
    <property type="evidence" value="ECO:0007669"/>
    <property type="project" value="UniProtKB-KW"/>
</dbReference>
<evidence type="ECO:0000256" key="8">
    <source>
        <dbReference type="ARBA" id="ARBA00023012"/>
    </source>
</evidence>
<dbReference type="Pfam" id="PF07730">
    <property type="entry name" value="HisKA_3"/>
    <property type="match status" value="1"/>
</dbReference>
<feature type="coiled-coil region" evidence="9">
    <location>
        <begin position="40"/>
        <end position="101"/>
    </location>
</feature>
<evidence type="ECO:0000313" key="13">
    <source>
        <dbReference type="Proteomes" id="UP000267469"/>
    </source>
</evidence>
<protein>
    <recommendedName>
        <fullName evidence="2">histidine kinase</fullName>
        <ecNumber evidence="2">2.7.13.3</ecNumber>
    </recommendedName>
</protein>
<dbReference type="EMBL" id="RJTM01000025">
    <property type="protein sequence ID" value="RNL91738.1"/>
    <property type="molecule type" value="Genomic_DNA"/>
</dbReference>
<dbReference type="InterPro" id="IPR050482">
    <property type="entry name" value="Sensor_HK_TwoCompSys"/>
</dbReference>
<dbReference type="InterPro" id="IPR036890">
    <property type="entry name" value="HATPase_C_sf"/>
</dbReference>
<comment type="catalytic activity">
    <reaction evidence="1">
        <text>ATP + protein L-histidine = ADP + protein N-phospho-L-histidine.</text>
        <dbReference type="EC" id="2.7.13.3"/>
    </reaction>
</comment>
<keyword evidence="10" id="KW-1133">Transmembrane helix</keyword>
<keyword evidence="13" id="KW-1185">Reference proteome</keyword>
<dbReference type="SMART" id="SM00387">
    <property type="entry name" value="HATPase_c"/>
    <property type="match status" value="1"/>
</dbReference>
<evidence type="ECO:0000256" key="5">
    <source>
        <dbReference type="ARBA" id="ARBA00022741"/>
    </source>
</evidence>
<evidence type="ECO:0000256" key="4">
    <source>
        <dbReference type="ARBA" id="ARBA00022679"/>
    </source>
</evidence>
<keyword evidence="4" id="KW-0808">Transferase</keyword>
<evidence type="ECO:0000256" key="3">
    <source>
        <dbReference type="ARBA" id="ARBA00022553"/>
    </source>
</evidence>
<evidence type="ECO:0000256" key="7">
    <source>
        <dbReference type="ARBA" id="ARBA00022840"/>
    </source>
</evidence>
<dbReference type="GO" id="GO:0046983">
    <property type="term" value="F:protein dimerization activity"/>
    <property type="evidence" value="ECO:0007669"/>
    <property type="project" value="InterPro"/>
</dbReference>
<keyword evidence="7" id="KW-0067">ATP-binding</keyword>
<dbReference type="Gene3D" id="1.20.5.1930">
    <property type="match status" value="1"/>
</dbReference>
<evidence type="ECO:0000256" key="6">
    <source>
        <dbReference type="ARBA" id="ARBA00022777"/>
    </source>
</evidence>
<evidence type="ECO:0000259" key="11">
    <source>
        <dbReference type="SMART" id="SM00387"/>
    </source>
</evidence>
<evidence type="ECO:0000313" key="12">
    <source>
        <dbReference type="EMBL" id="RNL91738.1"/>
    </source>
</evidence>
<evidence type="ECO:0000256" key="10">
    <source>
        <dbReference type="SAM" id="Phobius"/>
    </source>
</evidence>
<evidence type="ECO:0000256" key="1">
    <source>
        <dbReference type="ARBA" id="ARBA00000085"/>
    </source>
</evidence>
<dbReference type="EC" id="2.7.13.3" evidence="2"/>
<keyword evidence="5" id="KW-0547">Nucleotide-binding</keyword>
<dbReference type="InterPro" id="IPR011712">
    <property type="entry name" value="Sig_transdc_His_kin_sub3_dim/P"/>
</dbReference>